<dbReference type="InterPro" id="IPR006655">
    <property type="entry name" value="Mopterin_OxRdtase_prok_CS"/>
</dbReference>
<dbReference type="EMBL" id="PTJD01000002">
    <property type="protein sequence ID" value="PPK98216.1"/>
    <property type="molecule type" value="Genomic_DNA"/>
</dbReference>
<dbReference type="AlphaFoldDB" id="A0A2S6IVF3"/>
<comment type="caution">
    <text evidence="11">The sequence shown here is derived from an EMBL/GenBank/DDBJ whole genome shotgun (WGS) entry which is preliminary data.</text>
</comment>
<feature type="region of interest" description="Disordered" evidence="7">
    <location>
        <begin position="635"/>
        <end position="661"/>
    </location>
</feature>
<comment type="cofactor">
    <cofactor evidence="1">
        <name>Mo-bis(molybdopterin guanine dinucleotide)</name>
        <dbReference type="ChEBI" id="CHEBI:60539"/>
    </cofactor>
</comment>
<dbReference type="Gene3D" id="3.40.50.740">
    <property type="match status" value="1"/>
</dbReference>
<dbReference type="GO" id="GO:0043546">
    <property type="term" value="F:molybdopterin cofactor binding"/>
    <property type="evidence" value="ECO:0007669"/>
    <property type="project" value="InterPro"/>
</dbReference>
<organism evidence="11 12">
    <name type="scientific">Kineococcus xinjiangensis</name>
    <dbReference type="NCBI Taxonomy" id="512762"/>
    <lineage>
        <taxon>Bacteria</taxon>
        <taxon>Bacillati</taxon>
        <taxon>Actinomycetota</taxon>
        <taxon>Actinomycetes</taxon>
        <taxon>Kineosporiales</taxon>
        <taxon>Kineosporiaceae</taxon>
        <taxon>Kineococcus</taxon>
    </lineage>
</organism>
<dbReference type="GO" id="GO:0009055">
    <property type="term" value="F:electron transfer activity"/>
    <property type="evidence" value="ECO:0007669"/>
    <property type="project" value="TreeGrafter"/>
</dbReference>
<gene>
    <name evidence="11" type="ORF">CLV92_102369</name>
</gene>
<evidence type="ECO:0000256" key="1">
    <source>
        <dbReference type="ARBA" id="ARBA00001942"/>
    </source>
</evidence>
<comment type="similarity">
    <text evidence="2">Belongs to the prokaryotic molybdopterin-containing oxidoreductase family.</text>
</comment>
<dbReference type="CDD" id="cd02793">
    <property type="entry name" value="MopB_CT_DMSOR-BSOR-TMAOR"/>
    <property type="match status" value="1"/>
</dbReference>
<dbReference type="SUPFAM" id="SSF53706">
    <property type="entry name" value="Formate dehydrogenase/DMSO reductase, domains 1-3"/>
    <property type="match status" value="1"/>
</dbReference>
<dbReference type="Pfam" id="PF18364">
    <property type="entry name" value="Molybdopterin_N"/>
    <property type="match status" value="1"/>
</dbReference>
<dbReference type="GO" id="GO:0009061">
    <property type="term" value="P:anaerobic respiration"/>
    <property type="evidence" value="ECO:0007669"/>
    <property type="project" value="TreeGrafter"/>
</dbReference>
<protein>
    <submittedName>
        <fullName evidence="11">Biotin/methionine sulfoxide reductase</fullName>
    </submittedName>
</protein>
<feature type="compositionally biased region" description="Basic and acidic residues" evidence="7">
    <location>
        <begin position="648"/>
        <end position="661"/>
    </location>
</feature>
<dbReference type="InterPro" id="IPR006657">
    <property type="entry name" value="MoPterin_dinucl-bd_dom"/>
</dbReference>
<feature type="domain" description="Molybdopterin dinucleotide-binding" evidence="9">
    <location>
        <begin position="621"/>
        <end position="736"/>
    </location>
</feature>
<feature type="domain" description="Molybdopterin oxidoreductase N-terminal" evidence="10">
    <location>
        <begin position="6"/>
        <end position="44"/>
    </location>
</feature>
<dbReference type="Proteomes" id="UP000239485">
    <property type="component" value="Unassembled WGS sequence"/>
</dbReference>
<dbReference type="GO" id="GO:0030151">
    <property type="term" value="F:molybdenum ion binding"/>
    <property type="evidence" value="ECO:0007669"/>
    <property type="project" value="TreeGrafter"/>
</dbReference>
<dbReference type="OrthoDB" id="7376058at2"/>
<evidence type="ECO:0000313" key="11">
    <source>
        <dbReference type="EMBL" id="PPK98216.1"/>
    </source>
</evidence>
<evidence type="ECO:0000256" key="2">
    <source>
        <dbReference type="ARBA" id="ARBA00010312"/>
    </source>
</evidence>
<evidence type="ECO:0000313" key="12">
    <source>
        <dbReference type="Proteomes" id="UP000239485"/>
    </source>
</evidence>
<evidence type="ECO:0000259" key="10">
    <source>
        <dbReference type="Pfam" id="PF18364"/>
    </source>
</evidence>
<keyword evidence="6" id="KW-0560">Oxidoreductase</keyword>
<dbReference type="GO" id="GO:0016491">
    <property type="term" value="F:oxidoreductase activity"/>
    <property type="evidence" value="ECO:0007669"/>
    <property type="project" value="UniProtKB-KW"/>
</dbReference>
<dbReference type="RefSeq" id="WP_104431622.1">
    <property type="nucleotide sequence ID" value="NZ_PTJD01000002.1"/>
</dbReference>
<evidence type="ECO:0000256" key="4">
    <source>
        <dbReference type="ARBA" id="ARBA00022723"/>
    </source>
</evidence>
<dbReference type="InterPro" id="IPR041460">
    <property type="entry name" value="Molybdopterin_N"/>
</dbReference>
<dbReference type="Gene3D" id="3.40.228.10">
    <property type="entry name" value="Dimethylsulfoxide Reductase, domain 2"/>
    <property type="match status" value="1"/>
</dbReference>
<evidence type="ECO:0000256" key="7">
    <source>
        <dbReference type="SAM" id="MobiDB-lite"/>
    </source>
</evidence>
<dbReference type="Gene3D" id="2.40.40.20">
    <property type="match status" value="1"/>
</dbReference>
<feature type="domain" description="Molybdopterin oxidoreductase" evidence="8">
    <location>
        <begin position="50"/>
        <end position="504"/>
    </location>
</feature>
<dbReference type="InterPro" id="IPR050612">
    <property type="entry name" value="Prok_Mopterin_Oxidored"/>
</dbReference>
<dbReference type="InterPro" id="IPR006656">
    <property type="entry name" value="Mopterin_OxRdtase"/>
</dbReference>
<keyword evidence="4" id="KW-0479">Metal-binding</keyword>
<dbReference type="GO" id="GO:0030288">
    <property type="term" value="C:outer membrane-bounded periplasmic space"/>
    <property type="evidence" value="ECO:0007669"/>
    <property type="project" value="TreeGrafter"/>
</dbReference>
<evidence type="ECO:0000259" key="9">
    <source>
        <dbReference type="Pfam" id="PF01568"/>
    </source>
</evidence>
<evidence type="ECO:0000256" key="3">
    <source>
        <dbReference type="ARBA" id="ARBA00022505"/>
    </source>
</evidence>
<dbReference type="InterPro" id="IPR009010">
    <property type="entry name" value="Asp_de-COase-like_dom_sf"/>
</dbReference>
<name>A0A2S6IVF3_9ACTN</name>
<dbReference type="SUPFAM" id="SSF50692">
    <property type="entry name" value="ADC-like"/>
    <property type="match status" value="1"/>
</dbReference>
<evidence type="ECO:0000256" key="6">
    <source>
        <dbReference type="ARBA" id="ARBA00023002"/>
    </source>
</evidence>
<accession>A0A2S6IVF3</accession>
<sequence length="774" mass="83199">MSAARSSTHWGAFSATVRDDGTFDVTPHPADEEPSALLANVPAAAGTRARVLRPHVRRGWWEDGPGPDPRRGDDVWLAVGWEEVLDRLAVEFRRVLDLHGPAGIFGGSYGWGSAGRFHHAQSQVHRFHNALGGSTRSVTTYSHGAAEVLLPRVLGDLSLLEDPTSWSVVEEHTDLLVCFGGLPAKNSAVSHGGATRHPVRGHLRRARRRGARFVLVSPLRDDLDGELGGDWLAPVPGTDTALVLALCQVLVAEDLHDVDFLRRCCTGTEQFLASLEGADDGVAKTPEWAEAITGVPAATVRALARDMAASRTLLTVSWSLQRAPFGEQPLWAAIALAALLGQIGLPGGGIGHGYSSTGGVGSPMRRHALPTLPQGRNPVRERIPVARIADALLHPGEEYDFDGSRRRYPDLRLVHWTGGNPFHHHQDLARLRRAFQRPDTVLVQDPFWTATARHADVVLPSTTPLEREDLGAARYDDHLHAMDRVLEPVGEARDDYDVLAALAQRLGAEEAFTEGRTSAQWVAHLYESWRAGPAVRAGVAAPPYAQFRRAGSLRLPPADPVVLHAGFRADPGRFRLRTPSGRIELHSATIASFGYDDCPGHPVWREPEEWLGSPVAARFPLHLVANNPATRLHSQLDHGAASAASKVRGREPLRMHPDDARERGLADGDVVVVRSRRGSCLAGLVVSADLRPRVVQMSTGAWFDPVAGAAAGVTCGHGNVNVLTADVGTSRLGQGCTGQHALVEVEAFRGALPAVTVHDAPVPAASSSPMAHPS</sequence>
<dbReference type="PROSITE" id="PS00490">
    <property type="entry name" value="MOLYBDOPTERIN_PROK_2"/>
    <property type="match status" value="1"/>
</dbReference>
<dbReference type="PANTHER" id="PTHR43742:SF10">
    <property type="entry name" value="TRIMETHYLAMINE-N-OXIDE REDUCTASE 2"/>
    <property type="match status" value="1"/>
</dbReference>
<dbReference type="Gene3D" id="3.90.55.10">
    <property type="entry name" value="Dimethylsulfoxide Reductase, domain 3"/>
    <property type="match status" value="1"/>
</dbReference>
<reference evidence="11 12" key="1">
    <citation type="submission" date="2018-02" db="EMBL/GenBank/DDBJ databases">
        <title>Genomic Encyclopedia of Archaeal and Bacterial Type Strains, Phase II (KMG-II): from individual species to whole genera.</title>
        <authorList>
            <person name="Goeker M."/>
        </authorList>
    </citation>
    <scope>NUCLEOTIDE SEQUENCE [LARGE SCALE GENOMIC DNA]</scope>
    <source>
        <strain evidence="11 12">DSM 22857</strain>
    </source>
</reference>
<keyword evidence="12" id="KW-1185">Reference proteome</keyword>
<dbReference type="Pfam" id="PF00384">
    <property type="entry name" value="Molybdopterin"/>
    <property type="match status" value="1"/>
</dbReference>
<dbReference type="Pfam" id="PF01568">
    <property type="entry name" value="Molydop_binding"/>
    <property type="match status" value="1"/>
</dbReference>
<dbReference type="InterPro" id="IPR041954">
    <property type="entry name" value="CT_DMSOR/BSOR/TMAOR"/>
</dbReference>
<keyword evidence="5" id="KW-0574">Periplasm</keyword>
<keyword evidence="3" id="KW-0500">Molybdenum</keyword>
<evidence type="ECO:0000256" key="5">
    <source>
        <dbReference type="ARBA" id="ARBA00022764"/>
    </source>
</evidence>
<dbReference type="PANTHER" id="PTHR43742">
    <property type="entry name" value="TRIMETHYLAMINE-N-OXIDE REDUCTASE"/>
    <property type="match status" value="1"/>
</dbReference>
<proteinExistence type="inferred from homology"/>
<evidence type="ECO:0000259" key="8">
    <source>
        <dbReference type="Pfam" id="PF00384"/>
    </source>
</evidence>